<dbReference type="InterPro" id="IPR011707">
    <property type="entry name" value="Cu-oxidase-like_N"/>
</dbReference>
<proteinExistence type="predicted"/>
<organism evidence="3 4">
    <name type="scientific">Terriglobus roseus</name>
    <dbReference type="NCBI Taxonomy" id="392734"/>
    <lineage>
        <taxon>Bacteria</taxon>
        <taxon>Pseudomonadati</taxon>
        <taxon>Acidobacteriota</taxon>
        <taxon>Terriglobia</taxon>
        <taxon>Terriglobales</taxon>
        <taxon>Acidobacteriaceae</taxon>
        <taxon>Terriglobus</taxon>
    </lineage>
</organism>
<dbReference type="CDD" id="cd13891">
    <property type="entry name" value="CuRO_3_CotA_like"/>
    <property type="match status" value="1"/>
</dbReference>
<evidence type="ECO:0000259" key="1">
    <source>
        <dbReference type="Pfam" id="PF07731"/>
    </source>
</evidence>
<keyword evidence="3" id="KW-0946">Virion</keyword>
<evidence type="ECO:0000259" key="2">
    <source>
        <dbReference type="Pfam" id="PF07732"/>
    </source>
</evidence>
<dbReference type="GO" id="GO:0005507">
    <property type="term" value="F:copper ion binding"/>
    <property type="evidence" value="ECO:0007669"/>
    <property type="project" value="InterPro"/>
</dbReference>
<dbReference type="CDD" id="cd13844">
    <property type="entry name" value="CuRO_1_BOD_CotA_like"/>
    <property type="match status" value="1"/>
</dbReference>
<dbReference type="AlphaFoldDB" id="A0A1H4NK88"/>
<dbReference type="Gene3D" id="2.60.40.420">
    <property type="entry name" value="Cupredoxins - blue copper proteins"/>
    <property type="match status" value="3"/>
</dbReference>
<sequence>MVFSCPQASEFFLPQSRRAFLEQAAALGLLYGTERAIAQAMPGMKMGGISRTAAPVNQAANVPMLHTLQLAPFVDPLPLPEIIRPGGPHHRLTVTMREIHAKVHRDVPTTRMWSYGPDAMAPVIEARAHQPIEITWVNQLPQQHFLPIDYSLHGSGHDVPQVRTVAHLHGAKVPSKYDGYPEDWFPVGGSRTCIYPMQQEAATLWYHDHAMGLNRLNTYAGLVGMLLLRDEKEDALNLPKGKYEVPLVLYDRNFSQDGQLFYGTSGDANSPWVSEFYADGLMVNGRIKPYLEVEPRLYRFRIVNTANSRFYVLSLSGNATFTQIGSDQGLLPSPVKQQRLILGCAERADILIDFSRMAGQNVQMRTGAQDMLQFRVAAHATSTANNVAPPALPPVVRIREQEAVQTRTITLHDYKDQYEQTMVMLLNRKHWHEPTTEKPKLNSTEIWEFVNLTEDTHPMHIHLVRFQVLDRQPFDLTELLMNKKRVYIADAEKPAAHEMGWKDTVQCPPRTVTRVIMKFEGYIGKYLYHCHILEHEANDMMRPFEVVA</sequence>
<dbReference type="EMBL" id="FNSD01000001">
    <property type="protein sequence ID" value="SEB95649.1"/>
    <property type="molecule type" value="Genomic_DNA"/>
</dbReference>
<dbReference type="InterPro" id="IPR008972">
    <property type="entry name" value="Cupredoxin"/>
</dbReference>
<protein>
    <submittedName>
        <fullName evidence="3">Spore coat protein A</fullName>
    </submittedName>
</protein>
<dbReference type="Pfam" id="PF07731">
    <property type="entry name" value="Cu-oxidase_2"/>
    <property type="match status" value="1"/>
</dbReference>
<dbReference type="PANTHER" id="PTHR48267">
    <property type="entry name" value="CUPREDOXIN SUPERFAMILY PROTEIN"/>
    <property type="match status" value="1"/>
</dbReference>
<gene>
    <name evidence="3" type="ORF">SAMN05443244_2278</name>
</gene>
<name>A0A1H4NK88_9BACT</name>
<dbReference type="InterPro" id="IPR011706">
    <property type="entry name" value="Cu-oxidase_C"/>
</dbReference>
<keyword evidence="3" id="KW-0167">Capsid protein</keyword>
<feature type="domain" description="Plastocyanin-like" evidence="1">
    <location>
        <begin position="410"/>
        <end position="546"/>
    </location>
</feature>
<evidence type="ECO:0000313" key="3">
    <source>
        <dbReference type="EMBL" id="SEB95649.1"/>
    </source>
</evidence>
<dbReference type="InterPro" id="IPR045087">
    <property type="entry name" value="Cu-oxidase_fam"/>
</dbReference>
<dbReference type="Proteomes" id="UP000182409">
    <property type="component" value="Unassembled WGS sequence"/>
</dbReference>
<accession>A0A1H4NK88</accession>
<dbReference type="Pfam" id="PF07732">
    <property type="entry name" value="Cu-oxidase_3"/>
    <property type="match status" value="1"/>
</dbReference>
<feature type="domain" description="Plastocyanin-like" evidence="2">
    <location>
        <begin position="164"/>
        <end position="232"/>
    </location>
</feature>
<dbReference type="GO" id="GO:0016491">
    <property type="term" value="F:oxidoreductase activity"/>
    <property type="evidence" value="ECO:0007669"/>
    <property type="project" value="InterPro"/>
</dbReference>
<evidence type="ECO:0000313" key="4">
    <source>
        <dbReference type="Proteomes" id="UP000182409"/>
    </source>
</evidence>
<dbReference type="PANTHER" id="PTHR48267:SF1">
    <property type="entry name" value="BILIRUBIN OXIDASE"/>
    <property type="match status" value="1"/>
</dbReference>
<reference evidence="3 4" key="1">
    <citation type="submission" date="2016-10" db="EMBL/GenBank/DDBJ databases">
        <authorList>
            <person name="de Groot N.N."/>
        </authorList>
    </citation>
    <scope>NUCLEOTIDE SEQUENCE [LARGE SCALE GENOMIC DNA]</scope>
    <source>
        <strain evidence="3 4">AB35.6</strain>
    </source>
</reference>
<dbReference type="SUPFAM" id="SSF49503">
    <property type="entry name" value="Cupredoxins"/>
    <property type="match status" value="3"/>
</dbReference>